<gene>
    <name evidence="1" type="ORF">B0A77_11320</name>
</gene>
<evidence type="ECO:0000313" key="1">
    <source>
        <dbReference type="EMBL" id="PDS23244.1"/>
    </source>
</evidence>
<accession>A0A2H3KA21</accession>
<organism evidence="1 2">
    <name type="scientific">Flavobacterium branchiophilum</name>
    <dbReference type="NCBI Taxonomy" id="55197"/>
    <lineage>
        <taxon>Bacteria</taxon>
        <taxon>Pseudomonadati</taxon>
        <taxon>Bacteroidota</taxon>
        <taxon>Flavobacteriia</taxon>
        <taxon>Flavobacteriales</taxon>
        <taxon>Flavobacteriaceae</taxon>
        <taxon>Flavobacterium</taxon>
    </lineage>
</organism>
<dbReference type="AlphaFoldDB" id="A0A2H3KA21"/>
<proteinExistence type="predicted"/>
<dbReference type="EMBL" id="PCMW01000065">
    <property type="protein sequence ID" value="PDS23244.1"/>
    <property type="molecule type" value="Genomic_DNA"/>
</dbReference>
<protein>
    <submittedName>
        <fullName evidence="1">Uncharacterized protein</fullName>
    </submittedName>
</protein>
<evidence type="ECO:0000313" key="2">
    <source>
        <dbReference type="Proteomes" id="UP000220828"/>
    </source>
</evidence>
<dbReference type="RefSeq" id="WP_143394650.1">
    <property type="nucleotide sequence ID" value="NZ_PCMW01000065.1"/>
</dbReference>
<name>A0A2H3KA21_9FLAO</name>
<reference evidence="1 2" key="1">
    <citation type="submission" date="2017-09" db="EMBL/GenBank/DDBJ databases">
        <title>Whole genomes of Flavobacteriaceae.</title>
        <authorList>
            <person name="Stine C."/>
            <person name="Li C."/>
            <person name="Tadesse D."/>
        </authorList>
    </citation>
    <scope>NUCLEOTIDE SEQUENCE [LARGE SCALE GENOMIC DNA]</scope>
    <source>
        <strain evidence="1 2">ATCC 35036</strain>
    </source>
</reference>
<comment type="caution">
    <text evidence="1">The sequence shown here is derived from an EMBL/GenBank/DDBJ whole genome shotgun (WGS) entry which is preliminary data.</text>
</comment>
<dbReference type="Proteomes" id="UP000220828">
    <property type="component" value="Unassembled WGS sequence"/>
</dbReference>
<sequence>MYTLNFWNSSDDGYKTEFDILFREQAKKWNEVQKRLFEVWQSNKFIEAYKQSGKSDKLSENKLDEKLNEEKKLWETKNKK</sequence>